<dbReference type="PATRIC" id="fig|1434119.4.peg.3204"/>
<evidence type="ECO:0000313" key="1">
    <source>
        <dbReference type="EMBL" id="AKB33129.1"/>
    </source>
</evidence>
<accession>A0A0E3PFU2</accession>
<dbReference type="Proteomes" id="UP000033092">
    <property type="component" value="Chromosome"/>
</dbReference>
<evidence type="ECO:0000313" key="2">
    <source>
        <dbReference type="Proteomes" id="UP000033092"/>
    </source>
</evidence>
<sequence length="51" mass="5879">MKNGIRNSGVDIIGDGPWGTLFCQFYRTKEDLLDRRFAGYIYSLFKSRSGK</sequence>
<name>A0A0E3PFU2_9EURY</name>
<organism evidence="1 2">
    <name type="scientific">Methanosarcina siciliae HI350</name>
    <dbReference type="NCBI Taxonomy" id="1434119"/>
    <lineage>
        <taxon>Archaea</taxon>
        <taxon>Methanobacteriati</taxon>
        <taxon>Methanobacteriota</taxon>
        <taxon>Stenosarchaea group</taxon>
        <taxon>Methanomicrobia</taxon>
        <taxon>Methanosarcinales</taxon>
        <taxon>Methanosarcinaceae</taxon>
        <taxon>Methanosarcina</taxon>
    </lineage>
</organism>
<keyword evidence="1" id="KW-0418">Kinase</keyword>
<dbReference type="KEGG" id="msz:MSSIH_2439"/>
<dbReference type="GO" id="GO:0016301">
    <property type="term" value="F:kinase activity"/>
    <property type="evidence" value="ECO:0007669"/>
    <property type="project" value="UniProtKB-KW"/>
</dbReference>
<dbReference type="EMBL" id="CP009507">
    <property type="protein sequence ID" value="AKB33129.1"/>
    <property type="molecule type" value="Genomic_DNA"/>
</dbReference>
<gene>
    <name evidence="1" type="ORF">MSSIH_2439</name>
</gene>
<protein>
    <submittedName>
        <fullName evidence="1">Sensory transduction histidine kinase</fullName>
    </submittedName>
</protein>
<dbReference type="HOGENOM" id="CLU_3094160_0_0_2"/>
<keyword evidence="1" id="KW-0808">Transferase</keyword>
<reference evidence="1 2" key="1">
    <citation type="submission" date="2014-07" db="EMBL/GenBank/DDBJ databases">
        <title>Methanogenic archaea and the global carbon cycle.</title>
        <authorList>
            <person name="Henriksen J.R."/>
            <person name="Luke J."/>
            <person name="Reinhart S."/>
            <person name="Benedict M.N."/>
            <person name="Youngblut N.D."/>
            <person name="Metcalf M.E."/>
            <person name="Whitaker R.J."/>
            <person name="Metcalf W.W."/>
        </authorList>
    </citation>
    <scope>NUCLEOTIDE SEQUENCE [LARGE SCALE GENOMIC DNA]</scope>
    <source>
        <strain evidence="1 2">HI350</strain>
    </source>
</reference>
<dbReference type="AlphaFoldDB" id="A0A0E3PFU2"/>
<proteinExistence type="predicted"/>